<sequence>MESHVSRRVKTKPGGGDIHLLWTYSTVNVSVLVQITQPRSDLSHPSISYAYGVVLEELMQSTKREMPTRWKDIVQSCNGEEGEGMTMMTIGRRMKANVVKEEALTVVDAAEDKKRHRVSLKREPPPKCQYAGAVTRSAGNFRSPQDKRDKDSSCMRTSQLYWFLLLVAPSIAVSLFSSGYTSVTNANSEALNTNDRIPLISANGQWKLEFATDRWPQIVHYLTPEVWRWRPLNRSQVIDTNNYFKISVQNDGNVVWYNSSNSPLWSTNHACGASDTPNISRDYAIYLSNTGQLVHNNMTQGPDYNRTLWTGPILTSITIDPNLTTDGGVVYALYNYNQSAIAVQIQYSSSSFVQGQPSVTSTSTSAYADGLQQNSTITIPPGVGTNLTLILTTCNNSFTFPFSYPSPNITFVESNPSFVRVKGRNAGVSSNPSEITLSVVGTGISITSTNVTGGTFSVDLPVPLNVSSGILTVMMTNGQGSLKRNLYYTSPVESVQAIQVNGSQSVSQIFTSIESIAENALKTSDSFEVTNREGVSVYAAVVDQKGNGTVGGLNGTGTYFIIPSTTIRDLLTSGENTTVTVILSHITTLRLNASSEDVTIVGDLIGLSLYLNGSHAIVTNTSERITITLPLPVNVTVADEMRCVYWAEESRGWKRDGCDTERGQSSITCLCSHLTNFTIGVVKLGPEEPPQTGKSGLRLVALIVIVPVVLVIVAIAVIVVKRGRKKDILTEFHLQSSNDIEIEGEVGRGKQSVVYTGKKSGTTAIAIKKVEGRARSESLMREAIGLKELHHPNILMCLGVYREAEMTCLVVDYMDGGTLADVMKRGKLEEEDICEMMTEIAAGLSYLHENGHVHGRICPQKVYVTSSHHVKLSAYGSESLDYIPSYMERYLAPEVKKTGRSTIEGDIFSFGIVFSDIKNERKLKREQPDVWKEVIDSCTSVSAKDRMKMMIVGQKLRPVREHEIYVTQEDEGSYQAYLCFLRRQEEERRTHKGGAAARQLQVAVTKNIDIHLLKTSPEHSRPFPVRYWKIFDSQSHAWTSSVSTVDDEP</sequence>
<dbReference type="GO" id="GO:0005524">
    <property type="term" value="F:ATP binding"/>
    <property type="evidence" value="ECO:0007669"/>
    <property type="project" value="UniProtKB-KW"/>
</dbReference>
<gene>
    <name evidence="12" type="ORF">PROFUN_11090</name>
</gene>
<keyword evidence="6 8" id="KW-0472">Membrane</keyword>
<evidence type="ECO:0000256" key="5">
    <source>
        <dbReference type="ARBA" id="ARBA00022989"/>
    </source>
</evidence>
<keyword evidence="12" id="KW-0808">Transferase</keyword>
<keyword evidence="2 8" id="KW-0812">Transmembrane</keyword>
<keyword evidence="3" id="KW-0547">Nucleotide-binding</keyword>
<feature type="transmembrane region" description="Helical" evidence="8">
    <location>
        <begin position="160"/>
        <end position="180"/>
    </location>
</feature>
<dbReference type="Proteomes" id="UP000241769">
    <property type="component" value="Unassembled WGS sequence"/>
</dbReference>
<evidence type="ECO:0000256" key="2">
    <source>
        <dbReference type="ARBA" id="ARBA00022692"/>
    </source>
</evidence>
<dbReference type="PANTHER" id="PTHR44329">
    <property type="entry name" value="SERINE/THREONINE-PROTEIN KINASE TNNI3K-RELATED"/>
    <property type="match status" value="1"/>
</dbReference>
<protein>
    <submittedName>
        <fullName evidence="12">Putative serine/threonine-protein kinase/receptor</fullName>
    </submittedName>
</protein>
<dbReference type="InterPro" id="IPR000719">
    <property type="entry name" value="Prot_kinase_dom"/>
</dbReference>
<keyword evidence="5 8" id="KW-1133">Transmembrane helix</keyword>
<proteinExistence type="predicted"/>
<dbReference type="InterPro" id="IPR011009">
    <property type="entry name" value="Kinase-like_dom_sf"/>
</dbReference>
<dbReference type="GO" id="GO:0016020">
    <property type="term" value="C:membrane"/>
    <property type="evidence" value="ECO:0007669"/>
    <property type="project" value="UniProtKB-SubCell"/>
</dbReference>
<evidence type="ECO:0000259" key="10">
    <source>
        <dbReference type="PROSITE" id="PS50221"/>
    </source>
</evidence>
<feature type="domain" description="Protein kinase" evidence="9">
    <location>
        <begin position="740"/>
        <end position="1049"/>
    </location>
</feature>
<dbReference type="InterPro" id="IPR057244">
    <property type="entry name" value="GAIN_B"/>
</dbReference>
<dbReference type="PROSITE" id="PS50011">
    <property type="entry name" value="PROTEIN_KINASE_DOM"/>
    <property type="match status" value="1"/>
</dbReference>
<evidence type="ECO:0000259" key="9">
    <source>
        <dbReference type="PROSITE" id="PS50011"/>
    </source>
</evidence>
<evidence type="ECO:0000313" key="13">
    <source>
        <dbReference type="Proteomes" id="UP000241769"/>
    </source>
</evidence>
<evidence type="ECO:0000313" key="12">
    <source>
        <dbReference type="EMBL" id="PRP80976.1"/>
    </source>
</evidence>
<dbReference type="GO" id="GO:0004674">
    <property type="term" value="F:protein serine/threonine kinase activity"/>
    <property type="evidence" value="ECO:0007669"/>
    <property type="project" value="TreeGrafter"/>
</dbReference>
<dbReference type="Pfam" id="PF07714">
    <property type="entry name" value="PK_Tyr_Ser-Thr"/>
    <property type="match status" value="1"/>
</dbReference>
<dbReference type="Gene3D" id="1.10.510.10">
    <property type="entry name" value="Transferase(Phosphotransferase) domain 1"/>
    <property type="match status" value="1"/>
</dbReference>
<keyword evidence="12" id="KW-0418">Kinase</keyword>
<evidence type="ECO:0000259" key="11">
    <source>
        <dbReference type="PROSITE" id="PS50927"/>
    </source>
</evidence>
<dbReference type="InterPro" id="IPR046338">
    <property type="entry name" value="GAIN_dom_sf"/>
</dbReference>
<keyword evidence="12" id="KW-0675">Receptor</keyword>
<evidence type="ECO:0000256" key="4">
    <source>
        <dbReference type="ARBA" id="ARBA00022840"/>
    </source>
</evidence>
<feature type="domain" description="GAIN-B" evidence="10">
    <location>
        <begin position="526"/>
        <end position="687"/>
    </location>
</feature>
<comment type="subcellular location">
    <subcellularLocation>
        <location evidence="1">Membrane</location>
    </subcellularLocation>
</comment>
<comment type="caution">
    <text evidence="12">The sequence shown here is derived from an EMBL/GenBank/DDBJ whole genome shotgun (WGS) entry which is preliminary data.</text>
</comment>
<dbReference type="Gene3D" id="2.60.220.50">
    <property type="match status" value="1"/>
</dbReference>
<keyword evidence="7" id="KW-1015">Disulfide bond</keyword>
<dbReference type="InterPro" id="IPR001245">
    <property type="entry name" value="Ser-Thr/Tyr_kinase_cat_dom"/>
</dbReference>
<organism evidence="12 13">
    <name type="scientific">Planoprotostelium fungivorum</name>
    <dbReference type="NCBI Taxonomy" id="1890364"/>
    <lineage>
        <taxon>Eukaryota</taxon>
        <taxon>Amoebozoa</taxon>
        <taxon>Evosea</taxon>
        <taxon>Variosea</taxon>
        <taxon>Cavosteliida</taxon>
        <taxon>Cavosteliaceae</taxon>
        <taxon>Planoprotostelium</taxon>
    </lineage>
</organism>
<dbReference type="InterPro" id="IPR051681">
    <property type="entry name" value="Ser/Thr_Kinases-Pseudokinases"/>
</dbReference>
<evidence type="ECO:0000256" key="3">
    <source>
        <dbReference type="ARBA" id="ARBA00022741"/>
    </source>
</evidence>
<dbReference type="EMBL" id="MDYQ01000133">
    <property type="protein sequence ID" value="PRP80976.1"/>
    <property type="molecule type" value="Genomic_DNA"/>
</dbReference>
<feature type="domain" description="Bulb-type lectin" evidence="11">
    <location>
        <begin position="184"/>
        <end position="308"/>
    </location>
</feature>
<evidence type="ECO:0000256" key="1">
    <source>
        <dbReference type="ARBA" id="ARBA00004370"/>
    </source>
</evidence>
<dbReference type="Pfam" id="PF01825">
    <property type="entry name" value="GPS"/>
    <property type="match status" value="1"/>
</dbReference>
<dbReference type="PROSITE" id="PS50927">
    <property type="entry name" value="BULB_LECTIN"/>
    <property type="match status" value="1"/>
</dbReference>
<accession>A0A2P6NAJ6</accession>
<dbReference type="Gene3D" id="2.90.10.10">
    <property type="entry name" value="Bulb-type lectin domain"/>
    <property type="match status" value="1"/>
</dbReference>
<feature type="transmembrane region" description="Helical" evidence="8">
    <location>
        <begin position="699"/>
        <end position="720"/>
    </location>
</feature>
<dbReference type="SMART" id="SM00303">
    <property type="entry name" value="GPS"/>
    <property type="match status" value="1"/>
</dbReference>
<dbReference type="SUPFAM" id="SSF51110">
    <property type="entry name" value="alpha-D-mannose-specific plant lectins"/>
    <property type="match status" value="1"/>
</dbReference>
<dbReference type="InterPro" id="IPR036426">
    <property type="entry name" value="Bulb-type_lectin_dom_sf"/>
</dbReference>
<dbReference type="InParanoid" id="A0A2P6NAJ6"/>
<dbReference type="AlphaFoldDB" id="A0A2P6NAJ6"/>
<evidence type="ECO:0000256" key="7">
    <source>
        <dbReference type="ARBA" id="ARBA00023157"/>
    </source>
</evidence>
<evidence type="ECO:0000256" key="6">
    <source>
        <dbReference type="ARBA" id="ARBA00023136"/>
    </source>
</evidence>
<dbReference type="SUPFAM" id="SSF56112">
    <property type="entry name" value="Protein kinase-like (PK-like)"/>
    <property type="match status" value="1"/>
</dbReference>
<evidence type="ECO:0000256" key="8">
    <source>
        <dbReference type="SAM" id="Phobius"/>
    </source>
</evidence>
<dbReference type="InterPro" id="IPR000203">
    <property type="entry name" value="GPS"/>
</dbReference>
<keyword evidence="4" id="KW-0067">ATP-binding</keyword>
<dbReference type="PROSITE" id="PS50221">
    <property type="entry name" value="GAIN_B"/>
    <property type="match status" value="1"/>
</dbReference>
<name>A0A2P6NAJ6_9EUKA</name>
<keyword evidence="13" id="KW-1185">Reference proteome</keyword>
<reference evidence="12 13" key="1">
    <citation type="journal article" date="2018" name="Genome Biol. Evol.">
        <title>Multiple Roots of Fruiting Body Formation in Amoebozoa.</title>
        <authorList>
            <person name="Hillmann F."/>
            <person name="Forbes G."/>
            <person name="Novohradska S."/>
            <person name="Ferling I."/>
            <person name="Riege K."/>
            <person name="Groth M."/>
            <person name="Westermann M."/>
            <person name="Marz M."/>
            <person name="Spaller T."/>
            <person name="Winckler T."/>
            <person name="Schaap P."/>
            <person name="Glockner G."/>
        </authorList>
    </citation>
    <scope>NUCLEOTIDE SEQUENCE [LARGE SCALE GENOMIC DNA]</scope>
    <source>
        <strain evidence="12 13">Jena</strain>
    </source>
</reference>
<dbReference type="InterPro" id="IPR001480">
    <property type="entry name" value="Bulb-type_lectin_dom"/>
</dbReference>